<evidence type="ECO:0000256" key="3">
    <source>
        <dbReference type="ARBA" id="ARBA00023163"/>
    </source>
</evidence>
<dbReference type="GO" id="GO:0003677">
    <property type="term" value="F:DNA binding"/>
    <property type="evidence" value="ECO:0007669"/>
    <property type="project" value="UniProtKB-KW"/>
</dbReference>
<dbReference type="AlphaFoldDB" id="A0A495WB71"/>
<keyword evidence="2" id="KW-0238">DNA-binding</keyword>
<dbReference type="EMBL" id="RBXP01000014">
    <property type="protein sequence ID" value="RKT58609.1"/>
    <property type="molecule type" value="Genomic_DNA"/>
</dbReference>
<accession>A0A495WB71</accession>
<dbReference type="SUPFAM" id="SSF48008">
    <property type="entry name" value="GntR ligand-binding domain-like"/>
    <property type="match status" value="1"/>
</dbReference>
<keyword evidence="1" id="KW-0805">Transcription regulation</keyword>
<dbReference type="PANTHER" id="PTHR43537">
    <property type="entry name" value="TRANSCRIPTIONAL REGULATOR, GNTR FAMILY"/>
    <property type="match status" value="1"/>
</dbReference>
<dbReference type="InterPro" id="IPR011711">
    <property type="entry name" value="GntR_C"/>
</dbReference>
<dbReference type="PROSITE" id="PS50949">
    <property type="entry name" value="HTH_GNTR"/>
    <property type="match status" value="1"/>
</dbReference>
<dbReference type="Gene3D" id="1.20.120.530">
    <property type="entry name" value="GntR ligand-binding domain-like"/>
    <property type="match status" value="1"/>
</dbReference>
<organism evidence="5 6">
    <name type="scientific">Azonexus fungiphilus</name>
    <dbReference type="NCBI Taxonomy" id="146940"/>
    <lineage>
        <taxon>Bacteria</taxon>
        <taxon>Pseudomonadati</taxon>
        <taxon>Pseudomonadota</taxon>
        <taxon>Betaproteobacteria</taxon>
        <taxon>Rhodocyclales</taxon>
        <taxon>Azonexaceae</taxon>
        <taxon>Azonexus</taxon>
    </lineage>
</organism>
<dbReference type="Pfam" id="PF07729">
    <property type="entry name" value="FCD"/>
    <property type="match status" value="1"/>
</dbReference>
<dbReference type="SMART" id="SM00345">
    <property type="entry name" value="HTH_GNTR"/>
    <property type="match status" value="1"/>
</dbReference>
<dbReference type="SUPFAM" id="SSF46785">
    <property type="entry name" value="Winged helix' DNA-binding domain"/>
    <property type="match status" value="1"/>
</dbReference>
<evidence type="ECO:0000256" key="1">
    <source>
        <dbReference type="ARBA" id="ARBA00023015"/>
    </source>
</evidence>
<dbReference type="InterPro" id="IPR036390">
    <property type="entry name" value="WH_DNA-bd_sf"/>
</dbReference>
<keyword evidence="3" id="KW-0804">Transcription</keyword>
<dbReference type="OrthoDB" id="5343379at2"/>
<proteinExistence type="predicted"/>
<name>A0A495WB71_9RHOO</name>
<dbReference type="GO" id="GO:0003700">
    <property type="term" value="F:DNA-binding transcription factor activity"/>
    <property type="evidence" value="ECO:0007669"/>
    <property type="project" value="InterPro"/>
</dbReference>
<evidence type="ECO:0000313" key="6">
    <source>
        <dbReference type="Proteomes" id="UP000270626"/>
    </source>
</evidence>
<dbReference type="InterPro" id="IPR008920">
    <property type="entry name" value="TF_FadR/GntR_C"/>
</dbReference>
<dbReference type="CDD" id="cd07377">
    <property type="entry name" value="WHTH_GntR"/>
    <property type="match status" value="1"/>
</dbReference>
<keyword evidence="6" id="KW-1185">Reference proteome</keyword>
<dbReference type="RefSeq" id="WP_121457979.1">
    <property type="nucleotide sequence ID" value="NZ_RBXP01000014.1"/>
</dbReference>
<evidence type="ECO:0000259" key="4">
    <source>
        <dbReference type="PROSITE" id="PS50949"/>
    </source>
</evidence>
<dbReference type="SMART" id="SM00895">
    <property type="entry name" value="FCD"/>
    <property type="match status" value="1"/>
</dbReference>
<evidence type="ECO:0000313" key="5">
    <source>
        <dbReference type="EMBL" id="RKT58609.1"/>
    </source>
</evidence>
<feature type="domain" description="HTH gntR-type" evidence="4">
    <location>
        <begin position="13"/>
        <end position="80"/>
    </location>
</feature>
<dbReference type="Proteomes" id="UP000270626">
    <property type="component" value="Unassembled WGS sequence"/>
</dbReference>
<dbReference type="PANTHER" id="PTHR43537:SF49">
    <property type="entry name" value="TRANSCRIPTIONAL REGULATORY PROTEIN"/>
    <property type="match status" value="1"/>
</dbReference>
<dbReference type="InterPro" id="IPR036388">
    <property type="entry name" value="WH-like_DNA-bd_sf"/>
</dbReference>
<comment type="caution">
    <text evidence="5">The sequence shown here is derived from an EMBL/GenBank/DDBJ whole genome shotgun (WGS) entry which is preliminary data.</text>
</comment>
<reference evidence="5 6" key="1">
    <citation type="submission" date="2018-10" db="EMBL/GenBank/DDBJ databases">
        <title>Genomic Encyclopedia of Type Strains, Phase IV (KMG-IV): sequencing the most valuable type-strain genomes for metagenomic binning, comparative biology and taxonomic classification.</title>
        <authorList>
            <person name="Goeker M."/>
        </authorList>
    </citation>
    <scope>NUCLEOTIDE SEQUENCE [LARGE SCALE GENOMIC DNA]</scope>
    <source>
        <strain evidence="5 6">DSM 23841</strain>
    </source>
</reference>
<dbReference type="InterPro" id="IPR000524">
    <property type="entry name" value="Tscrpt_reg_HTH_GntR"/>
</dbReference>
<evidence type="ECO:0000256" key="2">
    <source>
        <dbReference type="ARBA" id="ARBA00023125"/>
    </source>
</evidence>
<sequence length="238" mass="26335">MSILSLEAARSRGGLADDVCRHIADEIVLGNLAPGSRLDEVGLAARFNVSRTPVREALKQLAIMGLVDTRPNRGSVVAELTVDQLDQMFEAIGELEAACARHAALRMTEEDRSRMRELHAEGRAAMQAGDIDRYDAANLELHATIIRGCYNPVLIDLATSLRYRVSPFRRTQFRNLERMGESFEEHSVIVEAILAHDVITTYREMRSHLLSARSATNRVAPAWGLPSTSKQNLKGESA</sequence>
<dbReference type="Gene3D" id="1.10.10.10">
    <property type="entry name" value="Winged helix-like DNA-binding domain superfamily/Winged helix DNA-binding domain"/>
    <property type="match status" value="1"/>
</dbReference>
<dbReference type="Pfam" id="PF00392">
    <property type="entry name" value="GntR"/>
    <property type="match status" value="1"/>
</dbReference>
<gene>
    <name evidence="5" type="ORF">DFR40_1628</name>
</gene>
<protein>
    <submittedName>
        <fullName evidence="5">GntR family transcriptional regulator</fullName>
    </submittedName>
</protein>